<dbReference type="InterPro" id="IPR036397">
    <property type="entry name" value="RNaseH_sf"/>
</dbReference>
<dbReference type="GO" id="GO:0003676">
    <property type="term" value="F:nucleic acid binding"/>
    <property type="evidence" value="ECO:0007669"/>
    <property type="project" value="InterPro"/>
</dbReference>
<dbReference type="InterPro" id="IPR012337">
    <property type="entry name" value="RNaseH-like_sf"/>
</dbReference>
<dbReference type="SUPFAM" id="SSF53098">
    <property type="entry name" value="Ribonuclease H-like"/>
    <property type="match status" value="1"/>
</dbReference>
<accession>A0A2I0X4I0</accession>
<gene>
    <name evidence="2" type="ORF">MA16_Dca006110</name>
</gene>
<dbReference type="InterPro" id="IPR053151">
    <property type="entry name" value="RNase_H-like"/>
</dbReference>
<dbReference type="InterPro" id="IPR002156">
    <property type="entry name" value="RNaseH_domain"/>
</dbReference>
<dbReference type="Gene3D" id="3.30.420.10">
    <property type="entry name" value="Ribonuclease H-like superfamily/Ribonuclease H"/>
    <property type="match status" value="1"/>
</dbReference>
<keyword evidence="3" id="KW-1185">Reference proteome</keyword>
<sequence>MSRAGAGGLIRDSLGDILATFAAPLQQVDVIMVELNALLMGVELCLKFGFNWVWIEVDSLFPVQIIRDDVTGNAHNFYLIRKIKNFLNLMNFDISHIFWEGNICVDWLANKGSFLVGYEELDILNLEQSFKGMLLLDKASMPHIRYG</sequence>
<dbReference type="Pfam" id="PF13456">
    <property type="entry name" value="RVT_3"/>
    <property type="match status" value="1"/>
</dbReference>
<reference evidence="2 3" key="1">
    <citation type="journal article" date="2016" name="Sci. Rep.">
        <title>The Dendrobium catenatum Lindl. genome sequence provides insights into polysaccharide synthase, floral development and adaptive evolution.</title>
        <authorList>
            <person name="Zhang G.Q."/>
            <person name="Xu Q."/>
            <person name="Bian C."/>
            <person name="Tsai W.C."/>
            <person name="Yeh C.M."/>
            <person name="Liu K.W."/>
            <person name="Yoshida K."/>
            <person name="Zhang L.S."/>
            <person name="Chang S.B."/>
            <person name="Chen F."/>
            <person name="Shi Y."/>
            <person name="Su Y.Y."/>
            <person name="Zhang Y.Q."/>
            <person name="Chen L.J."/>
            <person name="Yin Y."/>
            <person name="Lin M."/>
            <person name="Huang H."/>
            <person name="Deng H."/>
            <person name="Wang Z.W."/>
            <person name="Zhu S.L."/>
            <person name="Zhao X."/>
            <person name="Deng C."/>
            <person name="Niu S.C."/>
            <person name="Huang J."/>
            <person name="Wang M."/>
            <person name="Liu G.H."/>
            <person name="Yang H.J."/>
            <person name="Xiao X.J."/>
            <person name="Hsiao Y.Y."/>
            <person name="Wu W.L."/>
            <person name="Chen Y.Y."/>
            <person name="Mitsuda N."/>
            <person name="Ohme-Takagi M."/>
            <person name="Luo Y.B."/>
            <person name="Van de Peer Y."/>
            <person name="Liu Z.J."/>
        </authorList>
    </citation>
    <scope>NUCLEOTIDE SEQUENCE [LARGE SCALE GENOMIC DNA]</scope>
    <source>
        <tissue evidence="2">The whole plant</tissue>
    </source>
</reference>
<feature type="domain" description="RNase H type-1" evidence="1">
    <location>
        <begin position="3"/>
        <end position="111"/>
    </location>
</feature>
<protein>
    <recommendedName>
        <fullName evidence="1">RNase H type-1 domain-containing protein</fullName>
    </recommendedName>
</protein>
<dbReference type="EMBL" id="KZ502155">
    <property type="protein sequence ID" value="PKU82812.1"/>
    <property type="molecule type" value="Genomic_DNA"/>
</dbReference>
<dbReference type="PANTHER" id="PTHR47723">
    <property type="entry name" value="OS05G0353850 PROTEIN"/>
    <property type="match status" value="1"/>
</dbReference>
<dbReference type="AlphaFoldDB" id="A0A2I0X4I0"/>
<dbReference type="GO" id="GO:0004523">
    <property type="term" value="F:RNA-DNA hybrid ribonuclease activity"/>
    <property type="evidence" value="ECO:0007669"/>
    <property type="project" value="InterPro"/>
</dbReference>
<name>A0A2I0X4I0_9ASPA</name>
<dbReference type="Proteomes" id="UP000233837">
    <property type="component" value="Unassembled WGS sequence"/>
</dbReference>
<dbReference type="PANTHER" id="PTHR47723:SF19">
    <property type="entry name" value="POLYNUCLEOTIDYL TRANSFERASE, RIBONUCLEASE H-LIKE SUPERFAMILY PROTEIN"/>
    <property type="match status" value="1"/>
</dbReference>
<proteinExistence type="predicted"/>
<dbReference type="CDD" id="cd06222">
    <property type="entry name" value="RNase_H_like"/>
    <property type="match status" value="1"/>
</dbReference>
<evidence type="ECO:0000313" key="2">
    <source>
        <dbReference type="EMBL" id="PKU82812.1"/>
    </source>
</evidence>
<evidence type="ECO:0000313" key="3">
    <source>
        <dbReference type="Proteomes" id="UP000233837"/>
    </source>
</evidence>
<evidence type="ECO:0000259" key="1">
    <source>
        <dbReference type="Pfam" id="PF13456"/>
    </source>
</evidence>
<reference evidence="2 3" key="2">
    <citation type="journal article" date="2017" name="Nature">
        <title>The Apostasia genome and the evolution of orchids.</title>
        <authorList>
            <person name="Zhang G.Q."/>
            <person name="Liu K.W."/>
            <person name="Li Z."/>
            <person name="Lohaus R."/>
            <person name="Hsiao Y.Y."/>
            <person name="Niu S.C."/>
            <person name="Wang J.Y."/>
            <person name="Lin Y.C."/>
            <person name="Xu Q."/>
            <person name="Chen L.J."/>
            <person name="Yoshida K."/>
            <person name="Fujiwara S."/>
            <person name="Wang Z.W."/>
            <person name="Zhang Y.Q."/>
            <person name="Mitsuda N."/>
            <person name="Wang M."/>
            <person name="Liu G.H."/>
            <person name="Pecoraro L."/>
            <person name="Huang H.X."/>
            <person name="Xiao X.J."/>
            <person name="Lin M."/>
            <person name="Wu X.Y."/>
            <person name="Wu W.L."/>
            <person name="Chen Y.Y."/>
            <person name="Chang S.B."/>
            <person name="Sakamoto S."/>
            <person name="Ohme-Takagi M."/>
            <person name="Yagi M."/>
            <person name="Zeng S.J."/>
            <person name="Shen C.Y."/>
            <person name="Yeh C.M."/>
            <person name="Luo Y.B."/>
            <person name="Tsai W.C."/>
            <person name="Van de Peer Y."/>
            <person name="Liu Z.J."/>
        </authorList>
    </citation>
    <scope>NUCLEOTIDE SEQUENCE [LARGE SCALE GENOMIC DNA]</scope>
    <source>
        <tissue evidence="2">The whole plant</tissue>
    </source>
</reference>
<dbReference type="InterPro" id="IPR044730">
    <property type="entry name" value="RNase_H-like_dom_plant"/>
</dbReference>
<organism evidence="2 3">
    <name type="scientific">Dendrobium catenatum</name>
    <dbReference type="NCBI Taxonomy" id="906689"/>
    <lineage>
        <taxon>Eukaryota</taxon>
        <taxon>Viridiplantae</taxon>
        <taxon>Streptophyta</taxon>
        <taxon>Embryophyta</taxon>
        <taxon>Tracheophyta</taxon>
        <taxon>Spermatophyta</taxon>
        <taxon>Magnoliopsida</taxon>
        <taxon>Liliopsida</taxon>
        <taxon>Asparagales</taxon>
        <taxon>Orchidaceae</taxon>
        <taxon>Epidendroideae</taxon>
        <taxon>Malaxideae</taxon>
        <taxon>Dendrobiinae</taxon>
        <taxon>Dendrobium</taxon>
    </lineage>
</organism>